<dbReference type="OrthoDB" id="7282227at2"/>
<feature type="coiled-coil region" evidence="1">
    <location>
        <begin position="87"/>
        <end position="114"/>
    </location>
</feature>
<dbReference type="STRING" id="765912.Thimo_1424"/>
<organism evidence="3 4">
    <name type="scientific">Thioflavicoccus mobilis 8321</name>
    <dbReference type="NCBI Taxonomy" id="765912"/>
    <lineage>
        <taxon>Bacteria</taxon>
        <taxon>Pseudomonadati</taxon>
        <taxon>Pseudomonadota</taxon>
        <taxon>Gammaproteobacteria</taxon>
        <taxon>Chromatiales</taxon>
        <taxon>Chromatiaceae</taxon>
        <taxon>Thioflavicoccus</taxon>
    </lineage>
</organism>
<evidence type="ECO:0000313" key="4">
    <source>
        <dbReference type="Proteomes" id="UP000010816"/>
    </source>
</evidence>
<dbReference type="eggNOG" id="COG2963">
    <property type="taxonomic scope" value="Bacteria"/>
</dbReference>
<name>L0GWL2_9GAMM</name>
<protein>
    <recommendedName>
        <fullName evidence="5">Transposase</fullName>
    </recommendedName>
</protein>
<dbReference type="PATRIC" id="fig|765912.4.peg.1393"/>
<dbReference type="RefSeq" id="WP_015280359.1">
    <property type="nucleotide sequence ID" value="NC_019940.1"/>
</dbReference>
<feature type="region of interest" description="Disordered" evidence="2">
    <location>
        <begin position="1"/>
        <end position="21"/>
    </location>
</feature>
<accession>L0GWL2</accession>
<dbReference type="SUPFAM" id="SSF46689">
    <property type="entry name" value="Homeodomain-like"/>
    <property type="match status" value="1"/>
</dbReference>
<evidence type="ECO:0000256" key="2">
    <source>
        <dbReference type="SAM" id="MobiDB-lite"/>
    </source>
</evidence>
<sequence>MPKPALNLSQTEVNPTPALEKRTRRVFSTEYKLQILAEADRCARGELGALLGREKLYSAQLQQWRRAFAEKGVEGLSKSAPGPKSAKTLEQRRIEQLERENARLSRKLELANDCLTLQKKPCRCSIARSMGASHDGGSPRACAAPEGL</sequence>
<feature type="region of interest" description="Disordered" evidence="2">
    <location>
        <begin position="129"/>
        <end position="148"/>
    </location>
</feature>
<dbReference type="HOGENOM" id="CLU_117165_2_1_6"/>
<reference evidence="3 4" key="1">
    <citation type="submission" date="2011-09" db="EMBL/GenBank/DDBJ databases">
        <title>Complete sequence of chromosome of Thioflavicoccus mobilis 8321.</title>
        <authorList>
            <consortium name="US DOE Joint Genome Institute"/>
            <person name="Lucas S."/>
            <person name="Han J."/>
            <person name="Lapidus A."/>
            <person name="Cheng J.-F."/>
            <person name="Goodwin L."/>
            <person name="Pitluck S."/>
            <person name="Peters L."/>
            <person name="Ovchinnikova G."/>
            <person name="Lu M."/>
            <person name="Detter J.C."/>
            <person name="Han C."/>
            <person name="Tapia R."/>
            <person name="Land M."/>
            <person name="Hauser L."/>
            <person name="Kyrpides N."/>
            <person name="Ivanova N."/>
            <person name="Pagani I."/>
            <person name="Vogl K."/>
            <person name="Liu Z."/>
            <person name="Imhoff J."/>
            <person name="Thiel V."/>
            <person name="Frigaard N.-U."/>
            <person name="Bryant D."/>
            <person name="Woyke T."/>
        </authorList>
    </citation>
    <scope>NUCLEOTIDE SEQUENCE [LARGE SCALE GENOMIC DNA]</scope>
    <source>
        <strain evidence="3 4">8321</strain>
    </source>
</reference>
<evidence type="ECO:0008006" key="5">
    <source>
        <dbReference type="Google" id="ProtNLM"/>
    </source>
</evidence>
<dbReference type="InterPro" id="IPR009057">
    <property type="entry name" value="Homeodomain-like_sf"/>
</dbReference>
<evidence type="ECO:0000313" key="3">
    <source>
        <dbReference type="EMBL" id="AGA90217.1"/>
    </source>
</evidence>
<dbReference type="Proteomes" id="UP000010816">
    <property type="component" value="Chromosome"/>
</dbReference>
<proteinExistence type="predicted"/>
<dbReference type="KEGG" id="tmb:Thimo_1424"/>
<dbReference type="EMBL" id="CP003051">
    <property type="protein sequence ID" value="AGA90217.1"/>
    <property type="molecule type" value="Genomic_DNA"/>
</dbReference>
<gene>
    <name evidence="3" type="ORF">Thimo_1424</name>
</gene>
<keyword evidence="1" id="KW-0175">Coiled coil</keyword>
<dbReference type="AlphaFoldDB" id="L0GWL2"/>
<evidence type="ECO:0000256" key="1">
    <source>
        <dbReference type="SAM" id="Coils"/>
    </source>
</evidence>
<keyword evidence="4" id="KW-1185">Reference proteome</keyword>